<evidence type="ECO:0000313" key="2">
    <source>
        <dbReference type="Proteomes" id="UP000646827"/>
    </source>
</evidence>
<dbReference type="AlphaFoldDB" id="A0A8H7RNI1"/>
<reference evidence="1 2" key="1">
    <citation type="submission" date="2020-12" db="EMBL/GenBank/DDBJ databases">
        <title>Metabolic potential, ecology and presence of endohyphal bacteria is reflected in genomic diversity of Mucoromycotina.</title>
        <authorList>
            <person name="Muszewska A."/>
            <person name="Okrasinska A."/>
            <person name="Steczkiewicz K."/>
            <person name="Drgas O."/>
            <person name="Orlowska M."/>
            <person name="Perlinska-Lenart U."/>
            <person name="Aleksandrzak-Piekarczyk T."/>
            <person name="Szatraj K."/>
            <person name="Zielenkiewicz U."/>
            <person name="Pilsyk S."/>
            <person name="Malc E."/>
            <person name="Mieczkowski P."/>
            <person name="Kruszewska J.S."/>
            <person name="Biernat P."/>
            <person name="Pawlowska J."/>
        </authorList>
    </citation>
    <scope>NUCLEOTIDE SEQUENCE [LARGE SCALE GENOMIC DNA]</scope>
    <source>
        <strain evidence="1 2">CBS 142.35</strain>
    </source>
</reference>
<accession>A0A8H7RNI1</accession>
<gene>
    <name evidence="1" type="ORF">INT45_001808</name>
</gene>
<dbReference type="Proteomes" id="UP000646827">
    <property type="component" value="Unassembled WGS sequence"/>
</dbReference>
<name>A0A8H7RNI1_9FUNG</name>
<dbReference type="OrthoDB" id="2289902at2759"/>
<evidence type="ECO:0000313" key="1">
    <source>
        <dbReference type="EMBL" id="KAG2213753.1"/>
    </source>
</evidence>
<dbReference type="EMBL" id="JAEPRB010000656">
    <property type="protein sequence ID" value="KAG2213753.1"/>
    <property type="molecule type" value="Genomic_DNA"/>
</dbReference>
<comment type="caution">
    <text evidence="1">The sequence shown here is derived from an EMBL/GenBank/DDBJ whole genome shotgun (WGS) entry which is preliminary data.</text>
</comment>
<keyword evidence="2" id="KW-1185">Reference proteome</keyword>
<sequence>MLFPQFPNGDFEEKISLHENVEGEFQYDVNIGWQLHQVSYNKLKSGISISKRCLGAVQCNNNELNFKICRQLGHFKHKGTHTHGIFEALHDTMEVLNKVEECVLEFPSETAYALKIGTSIICPQQPARPMRLISKALHRHGKIKHYHRNYLTKAVPGIAVRVNLNKHLILMDVTYDCFPKGYYLCSTNVFFEELGKFGVIFQAVIDGLSAEHFKAYFLAFFHIFGTVIGHMDKEIDINFSGLFDISR</sequence>
<proteinExistence type="predicted"/>
<protein>
    <submittedName>
        <fullName evidence="1">Uncharacterized protein</fullName>
    </submittedName>
</protein>
<organism evidence="1 2">
    <name type="scientific">Circinella minor</name>
    <dbReference type="NCBI Taxonomy" id="1195481"/>
    <lineage>
        <taxon>Eukaryota</taxon>
        <taxon>Fungi</taxon>
        <taxon>Fungi incertae sedis</taxon>
        <taxon>Mucoromycota</taxon>
        <taxon>Mucoromycotina</taxon>
        <taxon>Mucoromycetes</taxon>
        <taxon>Mucorales</taxon>
        <taxon>Lichtheimiaceae</taxon>
        <taxon>Circinella</taxon>
    </lineage>
</organism>